<dbReference type="InterPro" id="IPR002110">
    <property type="entry name" value="Ankyrin_rpt"/>
</dbReference>
<feature type="region of interest" description="Disordered" evidence="4">
    <location>
        <begin position="1"/>
        <end position="23"/>
    </location>
</feature>
<dbReference type="Gene3D" id="1.25.40.20">
    <property type="entry name" value="Ankyrin repeat-containing domain"/>
    <property type="match status" value="1"/>
</dbReference>
<keyword evidence="8" id="KW-1185">Reference proteome</keyword>
<proteinExistence type="predicted"/>
<dbReference type="SUPFAM" id="SSF52540">
    <property type="entry name" value="P-loop containing nucleoside triphosphate hydrolases"/>
    <property type="match status" value="1"/>
</dbReference>
<evidence type="ECO:0000256" key="4">
    <source>
        <dbReference type="SAM" id="MobiDB-lite"/>
    </source>
</evidence>
<sequence>MLDMATSNLPNLSSSRNGASSPIFDSSGSDGLVVNQTGNNLMSKSFTNSDSALPLSYTNSTFVPRAPSLPPSNTSKHSTGSDTNTAPPEVPIRTTSSPKKVTTPPLFIGRKWVFEKFSRWLQLSSDSTPASTEAMSCSFIVMGGPGAGKTALFNQIVRKYYSGISGRLLAYHTCSNQFASTINFPRFILSLRDQLIARQDSIGEFYRERISANGGRLNRLFTSARMCAFPDEVLSEGIFKVLGDLDPRQLGGELKLFFAIDAADECLRFNPTSEVRAPPSISSIGCSHKRLSQASSTSDHANEFQSLSLHQSSGRIRQGWVSRNLLELLAVNALFLPPWIGIFITCRRDSQTILRRLFRCASTAFLDDTRCPSVVKDLNDYTLSRVKNDPQLNNIFPLCGNDTLQMLQYKSNGSILYLHIALSAVSEGWLTPEYIKTIPGTINGLFLWLSQRLLNPISNDPSTSFMTVIKPVLNLVLTTPRPLTITEVDVILQANGFSPKILENWKQVLVLPFFLTHDYPLFLMQQQPRQWIDLLDYADLQHERVLGLAHTSLRDWYLDVKYSTPVYLASSRDGHTMLAVAALNQIKQTPSLSHSFTWDILYNFARSNLYNSAEAIQKLTSTLKDVELDFTVDTLANLDCWMFLHDPILVHCSFAGSSISQLIEDALNYEHRTFEPQLGLQGCNGTKNRDKRPKQVLLRTGADKETSIGQLCTAAFQGKLDVVKSILAQGSVDTESRDAAGSTPLVLAARQGNLEIVKCLLDAHARLDQIDQDGWSALRSAAWGGHYGKFL</sequence>
<evidence type="ECO:0000259" key="5">
    <source>
        <dbReference type="Pfam" id="PF24883"/>
    </source>
</evidence>
<dbReference type="InterPro" id="IPR058018">
    <property type="entry name" value="AAA_lid_TANC1/2"/>
</dbReference>
<keyword evidence="2 3" id="KW-0040">ANK repeat</keyword>
<dbReference type="Pfam" id="PF25520">
    <property type="entry name" value="AAA_lid_TANC1"/>
    <property type="match status" value="1"/>
</dbReference>
<feature type="repeat" description="ANK" evidence="3">
    <location>
        <begin position="740"/>
        <end position="772"/>
    </location>
</feature>
<feature type="region of interest" description="Disordered" evidence="4">
    <location>
        <begin position="63"/>
        <end position="99"/>
    </location>
</feature>
<dbReference type="SUPFAM" id="SSF48403">
    <property type="entry name" value="Ankyrin repeat"/>
    <property type="match status" value="1"/>
</dbReference>
<reference evidence="7 8" key="2">
    <citation type="submission" date="2018-11" db="EMBL/GenBank/DDBJ databases">
        <authorList>
            <consortium name="Pathogen Informatics"/>
        </authorList>
    </citation>
    <scope>NUCLEOTIDE SEQUENCE [LARGE SCALE GENOMIC DNA]</scope>
</reference>
<evidence type="ECO:0000256" key="1">
    <source>
        <dbReference type="ARBA" id="ARBA00022737"/>
    </source>
</evidence>
<dbReference type="OrthoDB" id="427518at2759"/>
<feature type="compositionally biased region" description="Polar residues" evidence="4">
    <location>
        <begin position="71"/>
        <end position="86"/>
    </location>
</feature>
<gene>
    <name evidence="7" type="ORF">HNAJ_LOCUS520</name>
</gene>
<dbReference type="STRING" id="102285.A0A0R3T0Z5"/>
<dbReference type="SMART" id="SM00248">
    <property type="entry name" value="ANK"/>
    <property type="match status" value="1"/>
</dbReference>
<dbReference type="Pfam" id="PF24883">
    <property type="entry name" value="NPHP3_N"/>
    <property type="match status" value="1"/>
</dbReference>
<dbReference type="PROSITE" id="PS50297">
    <property type="entry name" value="ANK_REP_REGION"/>
    <property type="match status" value="1"/>
</dbReference>
<evidence type="ECO:0000313" key="7">
    <source>
        <dbReference type="EMBL" id="VDN96379.1"/>
    </source>
</evidence>
<dbReference type="PANTHER" id="PTHR24171">
    <property type="entry name" value="ANKYRIN REPEAT DOMAIN-CONTAINING PROTEIN 39-RELATED"/>
    <property type="match status" value="1"/>
</dbReference>
<name>A0A0R3T0Z5_RODNA</name>
<dbReference type="Pfam" id="PF12796">
    <property type="entry name" value="Ank_2"/>
    <property type="match status" value="1"/>
</dbReference>
<dbReference type="Proteomes" id="UP000278807">
    <property type="component" value="Unassembled WGS sequence"/>
</dbReference>
<dbReference type="PANTHER" id="PTHR24171:SF9">
    <property type="entry name" value="ANKYRIN REPEAT DOMAIN-CONTAINING PROTEIN 39"/>
    <property type="match status" value="1"/>
</dbReference>
<dbReference type="AlphaFoldDB" id="A0A0R3T0Z5"/>
<dbReference type="PROSITE" id="PS50088">
    <property type="entry name" value="ANK_REPEAT"/>
    <property type="match status" value="1"/>
</dbReference>
<dbReference type="EMBL" id="UZAE01000147">
    <property type="protein sequence ID" value="VDN96379.1"/>
    <property type="molecule type" value="Genomic_DNA"/>
</dbReference>
<dbReference type="InterPro" id="IPR027417">
    <property type="entry name" value="P-loop_NTPase"/>
</dbReference>
<evidence type="ECO:0000313" key="9">
    <source>
        <dbReference type="WBParaSite" id="HNAJ_0000051901-mRNA-1"/>
    </source>
</evidence>
<accession>A0A0R3T0Z5</accession>
<feature type="domain" description="TANC1/2-like AAA+ ATPase lid" evidence="6">
    <location>
        <begin position="370"/>
        <end position="449"/>
    </location>
</feature>
<evidence type="ECO:0000256" key="2">
    <source>
        <dbReference type="ARBA" id="ARBA00023043"/>
    </source>
</evidence>
<evidence type="ECO:0000313" key="8">
    <source>
        <dbReference type="Proteomes" id="UP000278807"/>
    </source>
</evidence>
<evidence type="ECO:0000256" key="3">
    <source>
        <dbReference type="PROSITE-ProRule" id="PRU00023"/>
    </source>
</evidence>
<dbReference type="WBParaSite" id="HNAJ_0000051901-mRNA-1">
    <property type="protein sequence ID" value="HNAJ_0000051901-mRNA-1"/>
    <property type="gene ID" value="HNAJ_0000051901"/>
</dbReference>
<organism evidence="9">
    <name type="scientific">Rodentolepis nana</name>
    <name type="common">Dwarf tapeworm</name>
    <name type="synonym">Hymenolepis nana</name>
    <dbReference type="NCBI Taxonomy" id="102285"/>
    <lineage>
        <taxon>Eukaryota</taxon>
        <taxon>Metazoa</taxon>
        <taxon>Spiralia</taxon>
        <taxon>Lophotrochozoa</taxon>
        <taxon>Platyhelminthes</taxon>
        <taxon>Cestoda</taxon>
        <taxon>Eucestoda</taxon>
        <taxon>Cyclophyllidea</taxon>
        <taxon>Hymenolepididae</taxon>
        <taxon>Rodentolepis</taxon>
    </lineage>
</organism>
<reference evidence="9" key="1">
    <citation type="submission" date="2017-02" db="UniProtKB">
        <authorList>
            <consortium name="WormBaseParasite"/>
        </authorList>
    </citation>
    <scope>IDENTIFICATION</scope>
</reference>
<protein>
    <submittedName>
        <fullName evidence="9">ANK_REP_REGION domain-containing protein</fullName>
    </submittedName>
</protein>
<dbReference type="InterPro" id="IPR036770">
    <property type="entry name" value="Ankyrin_rpt-contain_sf"/>
</dbReference>
<dbReference type="InterPro" id="IPR056884">
    <property type="entry name" value="NPHP3-like_N"/>
</dbReference>
<keyword evidence="1" id="KW-0677">Repeat</keyword>
<feature type="domain" description="Nephrocystin 3-like N-terminal" evidence="5">
    <location>
        <begin position="117"/>
        <end position="267"/>
    </location>
</feature>
<evidence type="ECO:0000259" key="6">
    <source>
        <dbReference type="Pfam" id="PF25520"/>
    </source>
</evidence>